<reference evidence="2" key="1">
    <citation type="submission" date="2022-10" db="EMBL/GenBank/DDBJ databases">
        <authorList>
            <person name="Chen Y."/>
            <person name="Dougan E. K."/>
            <person name="Chan C."/>
            <person name="Rhodes N."/>
            <person name="Thang M."/>
        </authorList>
    </citation>
    <scope>NUCLEOTIDE SEQUENCE</scope>
</reference>
<comment type="caution">
    <text evidence="2">The sequence shown here is derived from an EMBL/GenBank/DDBJ whole genome shotgun (WGS) entry which is preliminary data.</text>
</comment>
<gene>
    <name evidence="2" type="ORF">C1SCF055_LOCUS16949</name>
</gene>
<evidence type="ECO:0000256" key="1">
    <source>
        <dbReference type="SAM" id="MobiDB-lite"/>
    </source>
</evidence>
<name>A0A9P1CE92_9DINO</name>
<sequence>MQPKDDISAKYVGGLIKLNRETRVSSATVARVRNCKQPPPQAKARSKSDLNDGRQEPAGAYSPPAVPLDAPANPPSLQGSSTPNAASQPEKPPERRKQTVRIFYNGHELTTKESVVQVLVHNAKSSPAEELNRSIKRSRRTVGGRFLASIEENSSSGEDSSARRKTQARNFFCGSIWGKVHHMTFELIPDATSPREAKDSTQEEEPSVDPPVMIVSSDMDWLVTGLRKLPGNRRIFPQRQGTYILE</sequence>
<evidence type="ECO:0000313" key="3">
    <source>
        <dbReference type="EMBL" id="CAL4777232.1"/>
    </source>
</evidence>
<feature type="region of interest" description="Disordered" evidence="1">
    <location>
        <begin position="192"/>
        <end position="211"/>
    </location>
</feature>
<dbReference type="AlphaFoldDB" id="A0A9P1CE92"/>
<proteinExistence type="predicted"/>
<dbReference type="Proteomes" id="UP001152797">
    <property type="component" value="Unassembled WGS sequence"/>
</dbReference>
<dbReference type="EMBL" id="CAMXCT020001420">
    <property type="protein sequence ID" value="CAL1143295.1"/>
    <property type="molecule type" value="Genomic_DNA"/>
</dbReference>
<feature type="region of interest" description="Disordered" evidence="1">
    <location>
        <begin position="23"/>
        <end position="97"/>
    </location>
</feature>
<dbReference type="OrthoDB" id="10625361at2759"/>
<evidence type="ECO:0000313" key="2">
    <source>
        <dbReference type="EMBL" id="CAI3989920.1"/>
    </source>
</evidence>
<keyword evidence="4" id="KW-1185">Reference proteome</keyword>
<dbReference type="EMBL" id="CAMXCT010001420">
    <property type="protein sequence ID" value="CAI3989920.1"/>
    <property type="molecule type" value="Genomic_DNA"/>
</dbReference>
<organism evidence="2">
    <name type="scientific">Cladocopium goreaui</name>
    <dbReference type="NCBI Taxonomy" id="2562237"/>
    <lineage>
        <taxon>Eukaryota</taxon>
        <taxon>Sar</taxon>
        <taxon>Alveolata</taxon>
        <taxon>Dinophyceae</taxon>
        <taxon>Suessiales</taxon>
        <taxon>Symbiodiniaceae</taxon>
        <taxon>Cladocopium</taxon>
    </lineage>
</organism>
<feature type="compositionally biased region" description="Polar residues" evidence="1">
    <location>
        <begin position="75"/>
        <end position="87"/>
    </location>
</feature>
<protein>
    <submittedName>
        <fullName evidence="2">Uncharacterized protein</fullName>
    </submittedName>
</protein>
<dbReference type="EMBL" id="CAMXCT030001420">
    <property type="protein sequence ID" value="CAL4777232.1"/>
    <property type="molecule type" value="Genomic_DNA"/>
</dbReference>
<accession>A0A9P1CE92</accession>
<reference evidence="3 4" key="2">
    <citation type="submission" date="2024-05" db="EMBL/GenBank/DDBJ databases">
        <authorList>
            <person name="Chen Y."/>
            <person name="Shah S."/>
            <person name="Dougan E. K."/>
            <person name="Thang M."/>
            <person name="Chan C."/>
        </authorList>
    </citation>
    <scope>NUCLEOTIDE SEQUENCE [LARGE SCALE GENOMIC DNA]</scope>
</reference>
<feature type="compositionally biased region" description="Basic and acidic residues" evidence="1">
    <location>
        <begin position="46"/>
        <end position="55"/>
    </location>
</feature>
<evidence type="ECO:0000313" key="4">
    <source>
        <dbReference type="Proteomes" id="UP001152797"/>
    </source>
</evidence>